<evidence type="ECO:0000256" key="1">
    <source>
        <dbReference type="ARBA" id="ARBA00004429"/>
    </source>
</evidence>
<feature type="transmembrane region" description="Helical" evidence="8">
    <location>
        <begin position="372"/>
        <end position="392"/>
    </location>
</feature>
<keyword evidence="3" id="KW-1003">Cell membrane</keyword>
<dbReference type="Proteomes" id="UP000186143">
    <property type="component" value="Unassembled WGS sequence"/>
</dbReference>
<dbReference type="GO" id="GO:0005886">
    <property type="term" value="C:plasma membrane"/>
    <property type="evidence" value="ECO:0007669"/>
    <property type="project" value="UniProtKB-SubCell"/>
</dbReference>
<accession>A0A1Q9AFT1</accession>
<evidence type="ECO:0000313" key="10">
    <source>
        <dbReference type="EMBL" id="OLP53823.1"/>
    </source>
</evidence>
<dbReference type="PIRSF" id="PIRSF004925">
    <property type="entry name" value="HcaT"/>
    <property type="match status" value="1"/>
</dbReference>
<reference evidence="10 11" key="1">
    <citation type="submission" date="2016-09" db="EMBL/GenBank/DDBJ databases">
        <title>Rhizobium sp. nov., a novel species isolated from the rice rhizosphere.</title>
        <authorList>
            <person name="Zhao J."/>
            <person name="Zhang X."/>
        </authorList>
    </citation>
    <scope>NUCLEOTIDE SEQUENCE [LARGE SCALE GENOMIC DNA]</scope>
    <source>
        <strain evidence="10 11">MH17</strain>
    </source>
</reference>
<keyword evidence="5 8" id="KW-0812">Transmembrane</keyword>
<evidence type="ECO:0000256" key="6">
    <source>
        <dbReference type="ARBA" id="ARBA00022989"/>
    </source>
</evidence>
<comment type="caution">
    <text evidence="10">The sequence shown here is derived from an EMBL/GenBank/DDBJ whole genome shotgun (WGS) entry which is preliminary data.</text>
</comment>
<keyword evidence="4" id="KW-0997">Cell inner membrane</keyword>
<evidence type="ECO:0000256" key="4">
    <source>
        <dbReference type="ARBA" id="ARBA00022519"/>
    </source>
</evidence>
<feature type="transmembrane region" description="Helical" evidence="8">
    <location>
        <begin position="306"/>
        <end position="327"/>
    </location>
</feature>
<evidence type="ECO:0000256" key="3">
    <source>
        <dbReference type="ARBA" id="ARBA00022475"/>
    </source>
</evidence>
<dbReference type="AlphaFoldDB" id="A0A1Q9AFT1"/>
<dbReference type="PANTHER" id="PTHR23522">
    <property type="entry name" value="BLL5896 PROTEIN"/>
    <property type="match status" value="1"/>
</dbReference>
<dbReference type="InterPro" id="IPR024989">
    <property type="entry name" value="MFS_assoc_dom"/>
</dbReference>
<feature type="transmembrane region" description="Helical" evidence="8">
    <location>
        <begin position="56"/>
        <end position="78"/>
    </location>
</feature>
<evidence type="ECO:0000256" key="8">
    <source>
        <dbReference type="SAM" id="Phobius"/>
    </source>
</evidence>
<organism evidence="10 11">
    <name type="scientific">Xaviernesmea rhizosphaerae</name>
    <dbReference type="NCBI Taxonomy" id="1672749"/>
    <lineage>
        <taxon>Bacteria</taxon>
        <taxon>Pseudomonadati</taxon>
        <taxon>Pseudomonadota</taxon>
        <taxon>Alphaproteobacteria</taxon>
        <taxon>Hyphomicrobiales</taxon>
        <taxon>Rhizobiaceae</taxon>
        <taxon>Rhizobium/Agrobacterium group</taxon>
        <taxon>Xaviernesmea</taxon>
    </lineage>
</organism>
<evidence type="ECO:0000256" key="7">
    <source>
        <dbReference type="ARBA" id="ARBA00023136"/>
    </source>
</evidence>
<dbReference type="Pfam" id="PF12832">
    <property type="entry name" value="MFS_1_like"/>
    <property type="match status" value="1"/>
</dbReference>
<feature type="transmembrane region" description="Helical" evidence="8">
    <location>
        <begin position="112"/>
        <end position="137"/>
    </location>
</feature>
<dbReference type="PANTHER" id="PTHR23522:SF10">
    <property type="entry name" value="3-PHENYLPROPIONIC ACID TRANSPORTER-RELATED"/>
    <property type="match status" value="1"/>
</dbReference>
<keyword evidence="6 8" id="KW-1133">Transmembrane helix</keyword>
<evidence type="ECO:0000256" key="5">
    <source>
        <dbReference type="ARBA" id="ARBA00022692"/>
    </source>
</evidence>
<proteinExistence type="predicted"/>
<evidence type="ECO:0000256" key="2">
    <source>
        <dbReference type="ARBA" id="ARBA00022448"/>
    </source>
</evidence>
<feature type="transmembrane region" description="Helical" evidence="8">
    <location>
        <begin position="257"/>
        <end position="273"/>
    </location>
</feature>
<feature type="transmembrane region" description="Helical" evidence="8">
    <location>
        <begin position="347"/>
        <end position="366"/>
    </location>
</feature>
<feature type="transmembrane region" description="Helical" evidence="8">
    <location>
        <begin position="280"/>
        <end position="300"/>
    </location>
</feature>
<feature type="transmembrane region" description="Helical" evidence="8">
    <location>
        <begin position="87"/>
        <end position="106"/>
    </location>
</feature>
<protein>
    <submittedName>
        <fullName evidence="10">3-phenylpropionic acid transporter</fullName>
    </submittedName>
</protein>
<keyword evidence="7 8" id="KW-0472">Membrane</keyword>
<dbReference type="Gene3D" id="1.20.1250.20">
    <property type="entry name" value="MFS general substrate transporter like domains"/>
    <property type="match status" value="2"/>
</dbReference>
<comment type="subcellular location">
    <subcellularLocation>
        <location evidence="1">Cell inner membrane</location>
        <topology evidence="1">Multi-pass membrane protein</topology>
    </subcellularLocation>
</comment>
<dbReference type="SUPFAM" id="SSF103473">
    <property type="entry name" value="MFS general substrate transporter"/>
    <property type="match status" value="1"/>
</dbReference>
<dbReference type="OrthoDB" id="9150135at2"/>
<dbReference type="GO" id="GO:0015528">
    <property type="term" value="F:lactose:proton symporter activity"/>
    <property type="evidence" value="ECO:0007669"/>
    <property type="project" value="TreeGrafter"/>
</dbReference>
<feature type="transmembrane region" description="Helical" evidence="8">
    <location>
        <begin position="173"/>
        <end position="192"/>
    </location>
</feature>
<dbReference type="InterPro" id="IPR026032">
    <property type="entry name" value="HcaT-like"/>
</dbReference>
<feature type="transmembrane region" description="Helical" evidence="8">
    <location>
        <begin position="149"/>
        <end position="167"/>
    </location>
</feature>
<evidence type="ECO:0000313" key="11">
    <source>
        <dbReference type="Proteomes" id="UP000186143"/>
    </source>
</evidence>
<dbReference type="STRING" id="1672749.BJF92_04330"/>
<dbReference type="RefSeq" id="WP_075636067.1">
    <property type="nucleotide sequence ID" value="NZ_MKIO01000038.1"/>
</dbReference>
<keyword evidence="2" id="KW-0813">Transport</keyword>
<dbReference type="InterPro" id="IPR036259">
    <property type="entry name" value="MFS_trans_sf"/>
</dbReference>
<gene>
    <name evidence="10" type="ORF">BJF92_04330</name>
</gene>
<dbReference type="GO" id="GO:0030395">
    <property type="term" value="F:lactose binding"/>
    <property type="evidence" value="ECO:0007669"/>
    <property type="project" value="TreeGrafter"/>
</dbReference>
<feature type="transmembrane region" description="Helical" evidence="8">
    <location>
        <begin position="20"/>
        <end position="44"/>
    </location>
</feature>
<sequence>MSASSPASPSLIGEVPPPHFVPRMAFVFAAPLFANGFALPYFPIWLKELSMTDPQIAMVLAVPMFLRVFTAPVAGALADRMGERTRLLFVSAVLTLVATLALFVHHSFLFVLVVYTLQGAVLSPYMPIVEAVALSGVRRWGFDYAQMRLWGSISFIAATLIGGEMVARHGGAMVLPAMVTGFCLVVACTFLAPKVGRPRRPSTLTTLTTSPPKALRRRGVQLLIAGIGLVNGSHGMLYAFSAIYWTSAGYSGGQVGLLWSAGVAAEVAMFVFARRILQRISLSAAMLSGCVLAILRWMLFPLDIGFSGYFLLQCLHAFTYALMHTGLQNWLVRHVEEAQETAAQGMYFFYTGLFTAILTFLSGYFYRWYGVHGFVAMSVAAAIGLALVMLALKEEARPKAGVENA</sequence>
<feature type="transmembrane region" description="Helical" evidence="8">
    <location>
        <begin position="222"/>
        <end position="245"/>
    </location>
</feature>
<feature type="domain" description="Major facilitator superfamily associated" evidence="9">
    <location>
        <begin position="36"/>
        <end position="372"/>
    </location>
</feature>
<name>A0A1Q9AFT1_9HYPH</name>
<dbReference type="EMBL" id="MKIO01000038">
    <property type="protein sequence ID" value="OLP53823.1"/>
    <property type="molecule type" value="Genomic_DNA"/>
</dbReference>
<evidence type="ECO:0000259" key="9">
    <source>
        <dbReference type="Pfam" id="PF12832"/>
    </source>
</evidence>
<dbReference type="NCBIfam" id="NF037955">
    <property type="entry name" value="mfs"/>
    <property type="match status" value="1"/>
</dbReference>